<reference evidence="1 2" key="1">
    <citation type="journal article" date="2021" name="Front. Genet.">
        <title>Chromosome-Level Genome Assembly Reveals Significant Gene Expansion in the Toll and IMD Signaling Pathways of Dendrolimus kikuchii.</title>
        <authorList>
            <person name="Zhou J."/>
            <person name="Wu P."/>
            <person name="Xiong Z."/>
            <person name="Liu N."/>
            <person name="Zhao N."/>
            <person name="Ji M."/>
            <person name="Qiu Y."/>
            <person name="Yang B."/>
        </authorList>
    </citation>
    <scope>NUCLEOTIDE SEQUENCE [LARGE SCALE GENOMIC DNA]</scope>
    <source>
        <strain evidence="1">Ann1</strain>
    </source>
</reference>
<organism evidence="1 2">
    <name type="scientific">Dendrolimus kikuchii</name>
    <dbReference type="NCBI Taxonomy" id="765133"/>
    <lineage>
        <taxon>Eukaryota</taxon>
        <taxon>Metazoa</taxon>
        <taxon>Ecdysozoa</taxon>
        <taxon>Arthropoda</taxon>
        <taxon>Hexapoda</taxon>
        <taxon>Insecta</taxon>
        <taxon>Pterygota</taxon>
        <taxon>Neoptera</taxon>
        <taxon>Endopterygota</taxon>
        <taxon>Lepidoptera</taxon>
        <taxon>Glossata</taxon>
        <taxon>Ditrysia</taxon>
        <taxon>Bombycoidea</taxon>
        <taxon>Lasiocampidae</taxon>
        <taxon>Dendrolimus</taxon>
    </lineage>
</organism>
<dbReference type="Proteomes" id="UP000824533">
    <property type="component" value="Linkage Group LG19"/>
</dbReference>
<sequence>MEPTSNIPPTCKKRGRPPGSKNKRNKHGKPNTSKVKLLKTEDIDYSDLQFICTLCNAVVENDKLQEHIKLCYKTRNNVDANEQEIFKVAQSVFVCNECPKRFRFKKSYAAHLSMDHSKLPGSVSCEKCPVKCPNLEALRKHITKVHERDLYLCPTCNKEFVRRSHVIRHMAQSGCSGDDITLYPCEICDAKFTRKDNLAVHLRSQHILRKSYGCKICDYETKNFSKLTNHWLIKHTGNPRPQFQCDHCGKVTGSRAAMAKHLEIHGEKKFYCDVTYLYSCIDIDMNEEFEYLQCGYCTYTIEVMRRHVWTHVPSKPYKCEICNSSYIQRAQLERHLEKHTGIVCSKCNQTFTSKTRLIIHEREHMGLEKMYCPFKDCPLTNKEFSSDTGYNAHLKKHLEEKLYKCEVCHKQFHSEVNARRHLTTHTLDRPRRCMYCVTARAYVRGEQLVRHVRHQHPSVFRAHLAHVRQVLGLNVPVDRVKKSEMESILNVLDAESERILQGYGGTGVLYGGMQTLDENASTSASSLEQVTPKKEKSPLMTEEELADNLRKLLSKLIDLDTLECFGWPDETVDVVLEKVIEQCGTRPADRDKWTRVQRLRENTKHLFLYVIEDKTITKMLDTHTIDQIINHILVQVSEDDNTEQME</sequence>
<name>A0ACC1CPX8_9NEOP</name>
<evidence type="ECO:0000313" key="1">
    <source>
        <dbReference type="EMBL" id="KAJ0173591.1"/>
    </source>
</evidence>
<proteinExistence type="predicted"/>
<protein>
    <submittedName>
        <fullName evidence="1">Uncharacterized protein</fullName>
    </submittedName>
</protein>
<keyword evidence="2" id="KW-1185">Reference proteome</keyword>
<accession>A0ACC1CPX8</accession>
<gene>
    <name evidence="1" type="ORF">K1T71_010740</name>
</gene>
<dbReference type="EMBL" id="CM034405">
    <property type="protein sequence ID" value="KAJ0173591.1"/>
    <property type="molecule type" value="Genomic_DNA"/>
</dbReference>
<evidence type="ECO:0000313" key="2">
    <source>
        <dbReference type="Proteomes" id="UP000824533"/>
    </source>
</evidence>
<comment type="caution">
    <text evidence="1">The sequence shown here is derived from an EMBL/GenBank/DDBJ whole genome shotgun (WGS) entry which is preliminary data.</text>
</comment>